<comment type="caution">
    <text evidence="2">The sequence shown here is derived from an EMBL/GenBank/DDBJ whole genome shotgun (WGS) entry which is preliminary data.</text>
</comment>
<evidence type="ECO:0000313" key="3">
    <source>
        <dbReference type="Proteomes" id="UP000696413"/>
    </source>
</evidence>
<feature type="chain" id="PRO_5045836482" evidence="1">
    <location>
        <begin position="32"/>
        <end position="59"/>
    </location>
</feature>
<evidence type="ECO:0000313" key="2">
    <source>
        <dbReference type="EMBL" id="MBU8825009.1"/>
    </source>
</evidence>
<dbReference type="RefSeq" id="WP_073676283.1">
    <property type="nucleotide sequence ID" value="NZ_CP092364.2"/>
</dbReference>
<protein>
    <submittedName>
        <fullName evidence="2">Uncharacterized protein</fullName>
    </submittedName>
</protein>
<feature type="signal peptide" evidence="1">
    <location>
        <begin position="1"/>
        <end position="31"/>
    </location>
</feature>
<dbReference type="Proteomes" id="UP000696413">
    <property type="component" value="Unassembled WGS sequence"/>
</dbReference>
<gene>
    <name evidence="2" type="ORF">KL859_19320</name>
</gene>
<accession>A0ABS6HTI5</accession>
<sequence>MKKFGVATGISAAVASGLAAVVLGLAAPASADVSHHYWVNNIGPQVTVPHVDTTVHQSR</sequence>
<evidence type="ECO:0000256" key="1">
    <source>
        <dbReference type="SAM" id="SignalP"/>
    </source>
</evidence>
<reference evidence="2 3" key="1">
    <citation type="submission" date="2021-05" db="EMBL/GenBank/DDBJ databases">
        <title>Draft Genome Sequences of Clinical Respiratory Isolates of Mycobacterium goodii Recovered in Ireland.</title>
        <authorList>
            <person name="Flanagan P.R."/>
            <person name="Mok S."/>
            <person name="Roycroft E."/>
            <person name="Rogers T.R."/>
            <person name="Fitzgibbon M."/>
        </authorList>
    </citation>
    <scope>NUCLEOTIDE SEQUENCE [LARGE SCALE GENOMIC DNA]</scope>
    <source>
        <strain evidence="2 3">14IE55</strain>
    </source>
</reference>
<name>A0ABS6HTI5_MYCGD</name>
<organism evidence="2 3">
    <name type="scientific">Mycolicibacterium goodii</name>
    <name type="common">Mycobacterium goodii</name>
    <dbReference type="NCBI Taxonomy" id="134601"/>
    <lineage>
        <taxon>Bacteria</taxon>
        <taxon>Bacillati</taxon>
        <taxon>Actinomycetota</taxon>
        <taxon>Actinomycetes</taxon>
        <taxon>Mycobacteriales</taxon>
        <taxon>Mycobacteriaceae</taxon>
        <taxon>Mycolicibacterium</taxon>
    </lineage>
</organism>
<proteinExistence type="predicted"/>
<keyword evidence="1" id="KW-0732">Signal</keyword>
<dbReference type="EMBL" id="JAHBOM010000014">
    <property type="protein sequence ID" value="MBU8825009.1"/>
    <property type="molecule type" value="Genomic_DNA"/>
</dbReference>
<keyword evidence="3" id="KW-1185">Reference proteome</keyword>